<dbReference type="SUPFAM" id="SSF55785">
    <property type="entry name" value="PYP-like sensor domain (PAS domain)"/>
    <property type="match status" value="1"/>
</dbReference>
<dbReference type="Pfam" id="PF00512">
    <property type="entry name" value="HisKA"/>
    <property type="match status" value="1"/>
</dbReference>
<dbReference type="InterPro" id="IPR050351">
    <property type="entry name" value="BphY/WalK/GraS-like"/>
</dbReference>
<dbReference type="InterPro" id="IPR004358">
    <property type="entry name" value="Sig_transdc_His_kin-like_C"/>
</dbReference>
<dbReference type="Gene3D" id="3.30.450.20">
    <property type="entry name" value="PAS domain"/>
    <property type="match status" value="1"/>
</dbReference>
<dbReference type="SMART" id="SM00091">
    <property type="entry name" value="PAS"/>
    <property type="match status" value="1"/>
</dbReference>
<dbReference type="PANTHER" id="PTHR45453:SF1">
    <property type="entry name" value="PHOSPHATE REGULON SENSOR PROTEIN PHOR"/>
    <property type="match status" value="1"/>
</dbReference>
<dbReference type="OrthoDB" id="9813151at2"/>
<comment type="catalytic activity">
    <reaction evidence="1">
        <text>ATP + protein L-histidine = ADP + protein N-phospho-L-histidine.</text>
        <dbReference type="EC" id="2.7.13.3"/>
    </reaction>
</comment>
<evidence type="ECO:0000259" key="14">
    <source>
        <dbReference type="PROSITE" id="PS50112"/>
    </source>
</evidence>
<evidence type="ECO:0000259" key="15">
    <source>
        <dbReference type="PROSITE" id="PS50885"/>
    </source>
</evidence>
<keyword evidence="12" id="KW-1133">Transmembrane helix</keyword>
<dbReference type="PROSITE" id="PS50885">
    <property type="entry name" value="HAMP"/>
    <property type="match status" value="1"/>
</dbReference>
<evidence type="ECO:0000259" key="13">
    <source>
        <dbReference type="PROSITE" id="PS50109"/>
    </source>
</evidence>
<dbReference type="CDD" id="cd00130">
    <property type="entry name" value="PAS"/>
    <property type="match status" value="1"/>
</dbReference>
<dbReference type="EMBL" id="JACEIP010000002">
    <property type="protein sequence ID" value="MBA4541577.1"/>
    <property type="molecule type" value="Genomic_DNA"/>
</dbReference>
<feature type="domain" description="HAMP" evidence="15">
    <location>
        <begin position="177"/>
        <end position="229"/>
    </location>
</feature>
<dbReference type="SMART" id="SM00304">
    <property type="entry name" value="HAMP"/>
    <property type="match status" value="1"/>
</dbReference>
<evidence type="ECO:0000256" key="12">
    <source>
        <dbReference type="SAM" id="Phobius"/>
    </source>
</evidence>
<reference evidence="16 17" key="1">
    <citation type="submission" date="2020-07" db="EMBL/GenBank/DDBJ databases">
        <authorList>
            <person name="Feng H."/>
        </authorList>
    </citation>
    <scope>NUCLEOTIDE SEQUENCE [LARGE SCALE GENOMIC DNA]</scope>
    <source>
        <strain evidence="17">s-11</strain>
    </source>
</reference>
<feature type="transmembrane region" description="Helical" evidence="12">
    <location>
        <begin position="12"/>
        <end position="31"/>
    </location>
</feature>
<keyword evidence="4" id="KW-1003">Cell membrane</keyword>
<dbReference type="CDD" id="cd00075">
    <property type="entry name" value="HATPase"/>
    <property type="match status" value="1"/>
</dbReference>
<keyword evidence="5" id="KW-0597">Phosphoprotein</keyword>
<protein>
    <recommendedName>
        <fullName evidence="3">histidine kinase</fullName>
        <ecNumber evidence="3">2.7.13.3</ecNumber>
    </recommendedName>
</protein>
<evidence type="ECO:0000313" key="16">
    <source>
        <dbReference type="EMBL" id="MBA4541577.1"/>
    </source>
</evidence>
<sequence>MKTLKAKITWSFLLLIGCSVLGTGIFVALLLQTSYLDSLSGRLQKEGKMLAETTRWDSDRSLQHQAQVYAQTLDVRVTFFDRNGRVLGDSEGKSFDGKEFTEVAEALKNHIPDPTIRNDFLHAALPVERNGHIVGAVRLSLDIREVNRSLHQVWFSLALGLLFAYALAAFFSSRIASGVTRPLEEITQVARDIAEKRFYRRVQQEGRDEVAHLGQAINRMARSLQKQMETIRKSERRLNSVIESMESGLIIVDPTGNVSLANRAFERMFSMPASDLIGHSYKKLSYPYDLSELITECAESGIRLRKEIHLYYPEERMLLAHLTPMWVEKNGVGVVVVFHDLTAIRRLEQLRRDFVANVSHELKTPITSIRGFAETLLDGAMHDRETCQEFLQIIHEESLRLQRLIGDLLDLSRIESKQFHLKTEIVPVDTLIYSAQKMVRDQLKAKDQNLTIEIDELFEVEVDPDRFRQIILNLLTNAIHYTPAGGHITVVARRRKSDWQLIIGDSGIGIPESDLPRIFERFYRVDKARARNSGGTGLGLAIVKHLVEVHHGKIQVESKVGEGTSFILTFPLSPSD</sequence>
<dbReference type="InterPro" id="IPR000014">
    <property type="entry name" value="PAS"/>
</dbReference>
<organism evidence="16 17">
    <name type="scientific">Thermoactinomyces daqus</name>
    <dbReference type="NCBI Taxonomy" id="1329516"/>
    <lineage>
        <taxon>Bacteria</taxon>
        <taxon>Bacillati</taxon>
        <taxon>Bacillota</taxon>
        <taxon>Bacilli</taxon>
        <taxon>Bacillales</taxon>
        <taxon>Thermoactinomycetaceae</taxon>
        <taxon>Thermoactinomyces</taxon>
    </lineage>
</organism>
<keyword evidence="8" id="KW-0418">Kinase</keyword>
<dbReference type="SUPFAM" id="SSF47384">
    <property type="entry name" value="Homodimeric domain of signal transducing histidine kinase"/>
    <property type="match status" value="1"/>
</dbReference>
<dbReference type="InterPro" id="IPR013767">
    <property type="entry name" value="PAS_fold"/>
</dbReference>
<dbReference type="SMART" id="SM00387">
    <property type="entry name" value="HATPase_c"/>
    <property type="match status" value="1"/>
</dbReference>
<comment type="caution">
    <text evidence="16">The sequence shown here is derived from an EMBL/GenBank/DDBJ whole genome shotgun (WGS) entry which is preliminary data.</text>
</comment>
<dbReference type="PRINTS" id="PR00344">
    <property type="entry name" value="BCTRLSENSOR"/>
</dbReference>
<keyword evidence="17" id="KW-1185">Reference proteome</keyword>
<dbReference type="PANTHER" id="PTHR45453">
    <property type="entry name" value="PHOSPHATE REGULON SENSOR PROTEIN PHOR"/>
    <property type="match status" value="1"/>
</dbReference>
<evidence type="ECO:0000256" key="11">
    <source>
        <dbReference type="ARBA" id="ARBA00023136"/>
    </source>
</evidence>
<keyword evidence="7" id="KW-0547">Nucleotide-binding</keyword>
<dbReference type="Pfam" id="PF02518">
    <property type="entry name" value="HATPase_c"/>
    <property type="match status" value="1"/>
</dbReference>
<evidence type="ECO:0000256" key="4">
    <source>
        <dbReference type="ARBA" id="ARBA00022475"/>
    </source>
</evidence>
<dbReference type="InterPro" id="IPR003661">
    <property type="entry name" value="HisK_dim/P_dom"/>
</dbReference>
<dbReference type="CDD" id="cd06225">
    <property type="entry name" value="HAMP"/>
    <property type="match status" value="1"/>
</dbReference>
<feature type="domain" description="Histidine kinase" evidence="13">
    <location>
        <begin position="357"/>
        <end position="574"/>
    </location>
</feature>
<keyword evidence="10" id="KW-0902">Two-component regulatory system</keyword>
<name>A0A7W1X7M3_9BACL</name>
<evidence type="ECO:0000256" key="1">
    <source>
        <dbReference type="ARBA" id="ARBA00000085"/>
    </source>
</evidence>
<evidence type="ECO:0000256" key="5">
    <source>
        <dbReference type="ARBA" id="ARBA00022553"/>
    </source>
</evidence>
<dbReference type="GO" id="GO:0005524">
    <property type="term" value="F:ATP binding"/>
    <property type="evidence" value="ECO:0007669"/>
    <property type="project" value="UniProtKB-KW"/>
</dbReference>
<evidence type="ECO:0000256" key="7">
    <source>
        <dbReference type="ARBA" id="ARBA00022741"/>
    </source>
</evidence>
<dbReference type="FunFam" id="3.30.565.10:FF:000006">
    <property type="entry name" value="Sensor histidine kinase WalK"/>
    <property type="match status" value="1"/>
</dbReference>
<dbReference type="SUPFAM" id="SSF158472">
    <property type="entry name" value="HAMP domain-like"/>
    <property type="match status" value="1"/>
</dbReference>
<dbReference type="GO" id="GO:0000155">
    <property type="term" value="F:phosphorelay sensor kinase activity"/>
    <property type="evidence" value="ECO:0007669"/>
    <property type="project" value="InterPro"/>
</dbReference>
<dbReference type="InterPro" id="IPR003594">
    <property type="entry name" value="HATPase_dom"/>
</dbReference>
<dbReference type="CDD" id="cd00082">
    <property type="entry name" value="HisKA"/>
    <property type="match status" value="1"/>
</dbReference>
<dbReference type="InterPro" id="IPR031967">
    <property type="entry name" value="PhoR_single_Cache-like_dom"/>
</dbReference>
<dbReference type="AlphaFoldDB" id="A0A7W1X7M3"/>
<evidence type="ECO:0000256" key="6">
    <source>
        <dbReference type="ARBA" id="ARBA00022679"/>
    </source>
</evidence>
<dbReference type="Gene3D" id="1.10.287.130">
    <property type="match status" value="1"/>
</dbReference>
<accession>A0A7W1X7M3</accession>
<evidence type="ECO:0000313" key="17">
    <source>
        <dbReference type="Proteomes" id="UP000530514"/>
    </source>
</evidence>
<evidence type="ECO:0000256" key="8">
    <source>
        <dbReference type="ARBA" id="ARBA00022777"/>
    </source>
</evidence>
<comment type="subcellular location">
    <subcellularLocation>
        <location evidence="2">Cell membrane</location>
        <topology evidence="2">Multi-pass membrane protein</topology>
    </subcellularLocation>
</comment>
<gene>
    <name evidence="16" type="ORF">H1164_01480</name>
</gene>
<dbReference type="GO" id="GO:0005886">
    <property type="term" value="C:plasma membrane"/>
    <property type="evidence" value="ECO:0007669"/>
    <property type="project" value="UniProtKB-SubCell"/>
</dbReference>
<dbReference type="InterPro" id="IPR035965">
    <property type="entry name" value="PAS-like_dom_sf"/>
</dbReference>
<dbReference type="SUPFAM" id="SSF55874">
    <property type="entry name" value="ATPase domain of HSP90 chaperone/DNA topoisomerase II/histidine kinase"/>
    <property type="match status" value="1"/>
</dbReference>
<evidence type="ECO:0000256" key="9">
    <source>
        <dbReference type="ARBA" id="ARBA00022840"/>
    </source>
</evidence>
<dbReference type="SMART" id="SM00388">
    <property type="entry name" value="HisKA"/>
    <property type="match status" value="1"/>
</dbReference>
<keyword evidence="6" id="KW-0808">Transferase</keyword>
<evidence type="ECO:0000256" key="2">
    <source>
        <dbReference type="ARBA" id="ARBA00004651"/>
    </source>
</evidence>
<keyword evidence="11 12" id="KW-0472">Membrane</keyword>
<keyword evidence="9" id="KW-0067">ATP-binding</keyword>
<dbReference type="InterPro" id="IPR036890">
    <property type="entry name" value="HATPase_C_sf"/>
</dbReference>
<dbReference type="Gene3D" id="3.30.565.10">
    <property type="entry name" value="Histidine kinase-like ATPase, C-terminal domain"/>
    <property type="match status" value="1"/>
</dbReference>
<dbReference type="InterPro" id="IPR005467">
    <property type="entry name" value="His_kinase_dom"/>
</dbReference>
<dbReference type="InterPro" id="IPR036097">
    <property type="entry name" value="HisK_dim/P_sf"/>
</dbReference>
<feature type="domain" description="PAS" evidence="14">
    <location>
        <begin position="234"/>
        <end position="293"/>
    </location>
</feature>
<dbReference type="GO" id="GO:0004721">
    <property type="term" value="F:phosphoprotein phosphatase activity"/>
    <property type="evidence" value="ECO:0007669"/>
    <property type="project" value="TreeGrafter"/>
</dbReference>
<dbReference type="Gene3D" id="1.10.8.500">
    <property type="entry name" value="HAMP domain in histidine kinase"/>
    <property type="match status" value="1"/>
</dbReference>
<dbReference type="Pfam" id="PF16736">
    <property type="entry name" value="sCache_like"/>
    <property type="match status" value="1"/>
</dbReference>
<dbReference type="GO" id="GO:0016036">
    <property type="term" value="P:cellular response to phosphate starvation"/>
    <property type="evidence" value="ECO:0007669"/>
    <property type="project" value="TreeGrafter"/>
</dbReference>
<dbReference type="PROSITE" id="PS51257">
    <property type="entry name" value="PROKAR_LIPOPROTEIN"/>
    <property type="match status" value="1"/>
</dbReference>
<dbReference type="GO" id="GO:0006355">
    <property type="term" value="P:regulation of DNA-templated transcription"/>
    <property type="evidence" value="ECO:0007669"/>
    <property type="project" value="InterPro"/>
</dbReference>
<dbReference type="EC" id="2.7.13.3" evidence="3"/>
<dbReference type="Proteomes" id="UP000530514">
    <property type="component" value="Unassembled WGS sequence"/>
</dbReference>
<dbReference type="RefSeq" id="WP_033101118.1">
    <property type="nucleotide sequence ID" value="NZ_JACEIP010000002.1"/>
</dbReference>
<dbReference type="InterPro" id="IPR003660">
    <property type="entry name" value="HAMP_dom"/>
</dbReference>
<dbReference type="FunFam" id="1.10.287.130:FF:000008">
    <property type="entry name" value="Two-component sensor histidine kinase"/>
    <property type="match status" value="1"/>
</dbReference>
<evidence type="ECO:0000256" key="3">
    <source>
        <dbReference type="ARBA" id="ARBA00012438"/>
    </source>
</evidence>
<dbReference type="NCBIfam" id="TIGR00229">
    <property type="entry name" value="sensory_box"/>
    <property type="match status" value="1"/>
</dbReference>
<dbReference type="Pfam" id="PF00672">
    <property type="entry name" value="HAMP"/>
    <property type="match status" value="1"/>
</dbReference>
<evidence type="ECO:0000256" key="10">
    <source>
        <dbReference type="ARBA" id="ARBA00023012"/>
    </source>
</evidence>
<dbReference type="PROSITE" id="PS50109">
    <property type="entry name" value="HIS_KIN"/>
    <property type="match status" value="1"/>
</dbReference>
<dbReference type="Pfam" id="PF00989">
    <property type="entry name" value="PAS"/>
    <property type="match status" value="1"/>
</dbReference>
<keyword evidence="12" id="KW-0812">Transmembrane</keyword>
<proteinExistence type="predicted"/>
<feature type="transmembrane region" description="Helical" evidence="12">
    <location>
        <begin position="153"/>
        <end position="171"/>
    </location>
</feature>
<dbReference type="NCBIfam" id="NF046044">
    <property type="entry name" value="PnpS"/>
    <property type="match status" value="1"/>
</dbReference>
<dbReference type="PROSITE" id="PS50112">
    <property type="entry name" value="PAS"/>
    <property type="match status" value="1"/>
</dbReference>